<keyword evidence="1" id="KW-0472">Membrane</keyword>
<evidence type="ECO:0008006" key="4">
    <source>
        <dbReference type="Google" id="ProtNLM"/>
    </source>
</evidence>
<keyword evidence="1" id="KW-0812">Transmembrane</keyword>
<accession>A0A917ECQ2</accession>
<name>A0A917ECQ2_9RHOB</name>
<gene>
    <name evidence="2" type="ORF">GCM10011360_05640</name>
</gene>
<dbReference type="EMBL" id="BMFJ01000001">
    <property type="protein sequence ID" value="GGE19768.1"/>
    <property type="molecule type" value="Genomic_DNA"/>
</dbReference>
<sequence length="341" mass="37035">MKSFKEYQTLSATGLWRAGPEDQRREVTVSIGEATLTMADDQDRVLAHWSLPALVRANPGQNPAIFHPDGDPGETLELSAAEAEMIRALDRLRTVIERRRPHPGRLRLVILVAVVAAILAGGIFWLPDALRRHAVAVVPLAKRAAIGEALLDEITRVSGQPCDQSEGSDALVRLGRRIAPDDRSLRLLVVRDGVRNALLLPGRTMLLNRTLVEDYDEPDVAAGFIVAELQRAAEADPLASLLTYAGARGSFQLLTTGNLPSASLRAYAKFLLTGDHPRPATDRLLARFASAGVRSSPYAYALDVTGETVLGLIEADPFAKEVPPPLLRDAEWLQLQTICDG</sequence>
<keyword evidence="3" id="KW-1185">Reference proteome</keyword>
<dbReference type="Proteomes" id="UP000612855">
    <property type="component" value="Unassembled WGS sequence"/>
</dbReference>
<evidence type="ECO:0000313" key="2">
    <source>
        <dbReference type="EMBL" id="GGE19768.1"/>
    </source>
</evidence>
<protein>
    <recommendedName>
        <fullName evidence="4">Peptidase M48 domain-containing protein</fullName>
    </recommendedName>
</protein>
<reference evidence="3" key="1">
    <citation type="journal article" date="2019" name="Int. J. Syst. Evol. Microbiol.">
        <title>The Global Catalogue of Microorganisms (GCM) 10K type strain sequencing project: providing services to taxonomists for standard genome sequencing and annotation.</title>
        <authorList>
            <consortium name="The Broad Institute Genomics Platform"/>
            <consortium name="The Broad Institute Genome Sequencing Center for Infectious Disease"/>
            <person name="Wu L."/>
            <person name="Ma J."/>
        </authorList>
    </citation>
    <scope>NUCLEOTIDE SEQUENCE [LARGE SCALE GENOMIC DNA]</scope>
    <source>
        <strain evidence="3">CGMCC 1.12664</strain>
    </source>
</reference>
<organism evidence="2 3">
    <name type="scientific">Primorskyibacter flagellatus</name>
    <dbReference type="NCBI Taxonomy" id="1387277"/>
    <lineage>
        <taxon>Bacteria</taxon>
        <taxon>Pseudomonadati</taxon>
        <taxon>Pseudomonadota</taxon>
        <taxon>Alphaproteobacteria</taxon>
        <taxon>Rhodobacterales</taxon>
        <taxon>Roseobacteraceae</taxon>
        <taxon>Primorskyibacter</taxon>
    </lineage>
</organism>
<proteinExistence type="predicted"/>
<dbReference type="AlphaFoldDB" id="A0A917ECQ2"/>
<evidence type="ECO:0000313" key="3">
    <source>
        <dbReference type="Proteomes" id="UP000612855"/>
    </source>
</evidence>
<feature type="transmembrane region" description="Helical" evidence="1">
    <location>
        <begin position="108"/>
        <end position="126"/>
    </location>
</feature>
<keyword evidence="1" id="KW-1133">Transmembrane helix</keyword>
<dbReference type="RefSeq" id="WP_188476106.1">
    <property type="nucleotide sequence ID" value="NZ_BMFJ01000001.1"/>
</dbReference>
<evidence type="ECO:0000256" key="1">
    <source>
        <dbReference type="SAM" id="Phobius"/>
    </source>
</evidence>
<comment type="caution">
    <text evidence="2">The sequence shown here is derived from an EMBL/GenBank/DDBJ whole genome shotgun (WGS) entry which is preliminary data.</text>
</comment>